<dbReference type="AlphaFoldDB" id="A0A4U7JJB5"/>
<sequence>MFNVRRILLIGVVLSLVFTVSFSSLAIAAEPVSKQEVSSSEKVDIGVSKCYHWYHQIISEKPLYLNDGETDTWYDTVKGKVVIKWNNLIPIYNSLNAELQANNKVKYEFTLVSCESYSSDFIKGTFDIKKNGVLVASNIKGQLYGLNLSEGEYFKFYSDDMKWHFSAYITDRIDGSIGICK</sequence>
<reference evidence="1 2" key="1">
    <citation type="submission" date="2020-09" db="EMBL/GenBank/DDBJ databases">
        <title>Characterization and genome sequencing of Ruminiclostridium sp. nov. MA18.</title>
        <authorList>
            <person name="Rettenmaier R."/>
            <person name="Kowollik M.-L."/>
            <person name="Liebl W."/>
            <person name="Zverlov V."/>
        </authorList>
    </citation>
    <scope>NUCLEOTIDE SEQUENCE [LARGE SCALE GENOMIC DNA]</scope>
    <source>
        <strain evidence="1 2">MA18</strain>
    </source>
</reference>
<dbReference type="OrthoDB" id="1739319at2"/>
<dbReference type="RefSeq" id="WP_137697732.1">
    <property type="nucleotide sequence ID" value="NZ_CP061336.1"/>
</dbReference>
<name>A0A4U7JJB5_9FIRM</name>
<keyword evidence="2" id="KW-1185">Reference proteome</keyword>
<dbReference type="Proteomes" id="UP000306409">
    <property type="component" value="Chromosome"/>
</dbReference>
<protein>
    <submittedName>
        <fullName evidence="1">Uncharacterized protein</fullName>
    </submittedName>
</protein>
<evidence type="ECO:0000313" key="1">
    <source>
        <dbReference type="EMBL" id="QNU67391.1"/>
    </source>
</evidence>
<dbReference type="KEGG" id="rher:EHE19_002300"/>
<accession>A0A4U7JJB5</accession>
<organism evidence="1 2">
    <name type="scientific">Ruminiclostridium herbifermentans</name>
    <dbReference type="NCBI Taxonomy" id="2488810"/>
    <lineage>
        <taxon>Bacteria</taxon>
        <taxon>Bacillati</taxon>
        <taxon>Bacillota</taxon>
        <taxon>Clostridia</taxon>
        <taxon>Eubacteriales</taxon>
        <taxon>Oscillospiraceae</taxon>
        <taxon>Ruminiclostridium</taxon>
    </lineage>
</organism>
<gene>
    <name evidence="1" type="ORF">EHE19_002300</name>
</gene>
<evidence type="ECO:0000313" key="2">
    <source>
        <dbReference type="Proteomes" id="UP000306409"/>
    </source>
</evidence>
<dbReference type="EMBL" id="CP061336">
    <property type="protein sequence ID" value="QNU67391.1"/>
    <property type="molecule type" value="Genomic_DNA"/>
</dbReference>
<proteinExistence type="predicted"/>